<dbReference type="AlphaFoldDB" id="A0AA39GI26"/>
<dbReference type="Proteomes" id="UP001175261">
    <property type="component" value="Unassembled WGS sequence"/>
</dbReference>
<keyword evidence="3" id="KW-0808">Transferase</keyword>
<feature type="domain" description="Methyltransferase type 11" evidence="4">
    <location>
        <begin position="52"/>
        <end position="144"/>
    </location>
</feature>
<dbReference type="InterPro" id="IPR051052">
    <property type="entry name" value="Diverse_substrate_MTase"/>
</dbReference>
<dbReference type="EMBL" id="JAPDFR010000003">
    <property type="protein sequence ID" value="KAK0387561.1"/>
    <property type="molecule type" value="Genomic_DNA"/>
</dbReference>
<name>A0AA39GI26_SARSR</name>
<dbReference type="PANTHER" id="PTHR44942:SF4">
    <property type="entry name" value="METHYLTRANSFERASE TYPE 11 DOMAIN-CONTAINING PROTEIN"/>
    <property type="match status" value="1"/>
</dbReference>
<keyword evidence="2" id="KW-0489">Methyltransferase</keyword>
<reference evidence="5" key="1">
    <citation type="submission" date="2022-10" db="EMBL/GenBank/DDBJ databases">
        <title>Determination and structural analysis of whole genome sequence of Sarocladium strictum F4-1.</title>
        <authorList>
            <person name="Hu L."/>
            <person name="Jiang Y."/>
        </authorList>
    </citation>
    <scope>NUCLEOTIDE SEQUENCE</scope>
    <source>
        <strain evidence="5">F4-1</strain>
    </source>
</reference>
<evidence type="ECO:0000313" key="6">
    <source>
        <dbReference type="Proteomes" id="UP001175261"/>
    </source>
</evidence>
<dbReference type="InterPro" id="IPR029063">
    <property type="entry name" value="SAM-dependent_MTases_sf"/>
</dbReference>
<evidence type="ECO:0000256" key="2">
    <source>
        <dbReference type="ARBA" id="ARBA00022603"/>
    </source>
</evidence>
<proteinExistence type="inferred from homology"/>
<sequence length="280" mass="31141">MSPAAVVHQVATDGFAKGDLYDQHRPTYPAEAVSRLLTHLGLAGKQSARIIDLGAGTGKFTEALAGREENYEVLAVEPLDSMRDVLAKKGLKGVEVKDGTATEIGVVDGWADAVVVAQYTDPIRFATEEALAEIHRVLKPGAKLGLIWNIDEYNRPKDWPATTQWEKAMGDYVHTLAADQLVTRFRDQRWPAVFDKQAEREKPLFSTPIKSETLPWAIHVTRDGFVSRMSTLSHIALLEGEEREAFEAKVDEILEGDVKMDEQGRLEAHGLTYFAWSEKL</sequence>
<dbReference type="Pfam" id="PF08241">
    <property type="entry name" value="Methyltransf_11"/>
    <property type="match status" value="1"/>
</dbReference>
<dbReference type="InterPro" id="IPR013216">
    <property type="entry name" value="Methyltransf_11"/>
</dbReference>
<evidence type="ECO:0000313" key="5">
    <source>
        <dbReference type="EMBL" id="KAK0387561.1"/>
    </source>
</evidence>
<dbReference type="GO" id="GO:0032259">
    <property type="term" value="P:methylation"/>
    <property type="evidence" value="ECO:0007669"/>
    <property type="project" value="UniProtKB-KW"/>
</dbReference>
<accession>A0AA39GI26</accession>
<comment type="similarity">
    <text evidence="1">Belongs to the methyltransferase superfamily.</text>
</comment>
<evidence type="ECO:0000259" key="4">
    <source>
        <dbReference type="Pfam" id="PF08241"/>
    </source>
</evidence>
<evidence type="ECO:0000256" key="3">
    <source>
        <dbReference type="ARBA" id="ARBA00022679"/>
    </source>
</evidence>
<keyword evidence="6" id="KW-1185">Reference proteome</keyword>
<dbReference type="SUPFAM" id="SSF53335">
    <property type="entry name" value="S-adenosyl-L-methionine-dependent methyltransferases"/>
    <property type="match status" value="1"/>
</dbReference>
<dbReference type="CDD" id="cd02440">
    <property type="entry name" value="AdoMet_MTases"/>
    <property type="match status" value="1"/>
</dbReference>
<dbReference type="Gene3D" id="3.40.50.150">
    <property type="entry name" value="Vaccinia Virus protein VP39"/>
    <property type="match status" value="1"/>
</dbReference>
<gene>
    <name evidence="5" type="ORF">NLU13_3807</name>
</gene>
<protein>
    <recommendedName>
        <fullName evidence="4">Methyltransferase type 11 domain-containing protein</fullName>
    </recommendedName>
</protein>
<organism evidence="5 6">
    <name type="scientific">Sarocladium strictum</name>
    <name type="common">Black bundle disease fungus</name>
    <name type="synonym">Acremonium strictum</name>
    <dbReference type="NCBI Taxonomy" id="5046"/>
    <lineage>
        <taxon>Eukaryota</taxon>
        <taxon>Fungi</taxon>
        <taxon>Dikarya</taxon>
        <taxon>Ascomycota</taxon>
        <taxon>Pezizomycotina</taxon>
        <taxon>Sordariomycetes</taxon>
        <taxon>Hypocreomycetidae</taxon>
        <taxon>Hypocreales</taxon>
        <taxon>Sarocladiaceae</taxon>
        <taxon>Sarocladium</taxon>
    </lineage>
</organism>
<comment type="caution">
    <text evidence="5">The sequence shown here is derived from an EMBL/GenBank/DDBJ whole genome shotgun (WGS) entry which is preliminary data.</text>
</comment>
<dbReference type="PANTHER" id="PTHR44942">
    <property type="entry name" value="METHYLTRANSF_11 DOMAIN-CONTAINING PROTEIN"/>
    <property type="match status" value="1"/>
</dbReference>
<dbReference type="GO" id="GO:0008757">
    <property type="term" value="F:S-adenosylmethionine-dependent methyltransferase activity"/>
    <property type="evidence" value="ECO:0007669"/>
    <property type="project" value="InterPro"/>
</dbReference>
<evidence type="ECO:0000256" key="1">
    <source>
        <dbReference type="ARBA" id="ARBA00008361"/>
    </source>
</evidence>